<gene>
    <name evidence="1" type="ORF">A2U01_0010550</name>
</gene>
<evidence type="ECO:0000313" key="1">
    <source>
        <dbReference type="EMBL" id="MCH89650.1"/>
    </source>
</evidence>
<sequence>MRPPLLSSLSGKHNRPEDRRVSPTCLCAYRFFQKTDQNEANEIEPLKITVGTCNLLYAKAV</sequence>
<protein>
    <submittedName>
        <fullName evidence="1">Uncharacterized protein</fullName>
    </submittedName>
</protein>
<proteinExistence type="predicted"/>
<dbReference type="EMBL" id="LXQA010016592">
    <property type="protein sequence ID" value="MCH89650.1"/>
    <property type="molecule type" value="Genomic_DNA"/>
</dbReference>
<dbReference type="AlphaFoldDB" id="A0A392MQ68"/>
<name>A0A392MQ68_9FABA</name>
<accession>A0A392MQ68</accession>
<evidence type="ECO:0000313" key="2">
    <source>
        <dbReference type="Proteomes" id="UP000265520"/>
    </source>
</evidence>
<reference evidence="1 2" key="1">
    <citation type="journal article" date="2018" name="Front. Plant Sci.">
        <title>Red Clover (Trifolium pratense) and Zigzag Clover (T. medium) - A Picture of Genomic Similarities and Differences.</title>
        <authorList>
            <person name="Dluhosova J."/>
            <person name="Istvanek J."/>
            <person name="Nedelnik J."/>
            <person name="Repkova J."/>
        </authorList>
    </citation>
    <scope>NUCLEOTIDE SEQUENCE [LARGE SCALE GENOMIC DNA]</scope>
    <source>
        <strain evidence="2">cv. 10/8</strain>
        <tissue evidence="1">Leaf</tissue>
    </source>
</reference>
<keyword evidence="2" id="KW-1185">Reference proteome</keyword>
<organism evidence="1 2">
    <name type="scientific">Trifolium medium</name>
    <dbReference type="NCBI Taxonomy" id="97028"/>
    <lineage>
        <taxon>Eukaryota</taxon>
        <taxon>Viridiplantae</taxon>
        <taxon>Streptophyta</taxon>
        <taxon>Embryophyta</taxon>
        <taxon>Tracheophyta</taxon>
        <taxon>Spermatophyta</taxon>
        <taxon>Magnoliopsida</taxon>
        <taxon>eudicotyledons</taxon>
        <taxon>Gunneridae</taxon>
        <taxon>Pentapetalae</taxon>
        <taxon>rosids</taxon>
        <taxon>fabids</taxon>
        <taxon>Fabales</taxon>
        <taxon>Fabaceae</taxon>
        <taxon>Papilionoideae</taxon>
        <taxon>50 kb inversion clade</taxon>
        <taxon>NPAAA clade</taxon>
        <taxon>Hologalegina</taxon>
        <taxon>IRL clade</taxon>
        <taxon>Trifolieae</taxon>
        <taxon>Trifolium</taxon>
    </lineage>
</organism>
<comment type="caution">
    <text evidence="1">The sequence shown here is derived from an EMBL/GenBank/DDBJ whole genome shotgun (WGS) entry which is preliminary data.</text>
</comment>
<dbReference type="Proteomes" id="UP000265520">
    <property type="component" value="Unassembled WGS sequence"/>
</dbReference>